<evidence type="ECO:0000259" key="1">
    <source>
        <dbReference type="Pfam" id="PF21388"/>
    </source>
</evidence>
<dbReference type="VEuPathDB" id="VectorBase:CQUJHB001142"/>
<proteinExistence type="predicted"/>
<accession>B0XLR1</accession>
<dbReference type="PANTHER" id="PTHR15326">
    <property type="entry name" value="SPERMATOGENESIS-ASSOCIATED PROTEIN 2/TAMOZHENNIC"/>
    <property type="match status" value="1"/>
</dbReference>
<feature type="domain" description="Spermatogenesis-associated protein 2 PUB-like" evidence="1">
    <location>
        <begin position="5"/>
        <end position="130"/>
    </location>
</feature>
<dbReference type="eggNOG" id="ENOG502RR2T">
    <property type="taxonomic scope" value="Eukaryota"/>
</dbReference>
<reference evidence="2" key="1">
    <citation type="submission" date="2007-03" db="EMBL/GenBank/DDBJ databases">
        <title>Annotation of Culex pipiens quinquefasciatus.</title>
        <authorList>
            <consortium name="The Broad Institute Genome Sequencing Platform"/>
            <person name="Atkinson P.W."/>
            <person name="Hemingway J."/>
            <person name="Christensen B.M."/>
            <person name="Higgs S."/>
            <person name="Kodira C."/>
            <person name="Hannick L."/>
            <person name="Megy K."/>
            <person name="O'Leary S."/>
            <person name="Pearson M."/>
            <person name="Haas B.J."/>
            <person name="Mauceli E."/>
            <person name="Wortman J.R."/>
            <person name="Lee N.H."/>
            <person name="Guigo R."/>
            <person name="Stanke M."/>
            <person name="Alvarado L."/>
            <person name="Amedeo P."/>
            <person name="Antoine C.H."/>
            <person name="Arensburger P."/>
            <person name="Bidwell S.L."/>
            <person name="Crawford M."/>
            <person name="Camaro F."/>
            <person name="Devon K."/>
            <person name="Engels R."/>
            <person name="Hammond M."/>
            <person name="Howarth C."/>
            <person name="Koehrsen M."/>
            <person name="Lawson D."/>
            <person name="Montgomery P."/>
            <person name="Nene V."/>
            <person name="Nusbaum C."/>
            <person name="Puiu D."/>
            <person name="Romero-Severson J."/>
            <person name="Severson D.W."/>
            <person name="Shumway M."/>
            <person name="Sisk P."/>
            <person name="Stolte C."/>
            <person name="Zeng Q."/>
            <person name="Eisenstadt E."/>
            <person name="Fraser-Liggett C."/>
            <person name="Strausberg R."/>
            <person name="Galagan J."/>
            <person name="Birren B."/>
            <person name="Collins F.H."/>
        </authorList>
    </citation>
    <scope>NUCLEOTIDE SEQUENCE [LARGE SCALE GENOMIC DNA]</scope>
    <source>
        <strain evidence="2">JHB</strain>
    </source>
</reference>
<dbReference type="GO" id="GO:0005737">
    <property type="term" value="C:cytoplasm"/>
    <property type="evidence" value="ECO:0007669"/>
    <property type="project" value="TreeGrafter"/>
</dbReference>
<dbReference type="OrthoDB" id="9837000at2759"/>
<dbReference type="Proteomes" id="UP000002320">
    <property type="component" value="Unassembled WGS sequence"/>
</dbReference>
<dbReference type="EnsemblMetazoa" id="CPIJ020312-RA">
    <property type="protein sequence ID" value="CPIJ020312-PA"/>
    <property type="gene ID" value="CPIJ020312"/>
</dbReference>
<dbReference type="SUPFAM" id="SSF143503">
    <property type="entry name" value="PUG domain-like"/>
    <property type="match status" value="1"/>
</dbReference>
<dbReference type="VEuPathDB" id="VectorBase:CPIJ020312"/>
<dbReference type="HOGENOM" id="CLU_100333_0_0_1"/>
<evidence type="ECO:0000313" key="3">
    <source>
        <dbReference type="EnsemblMetazoa" id="CPIJ020312-PA"/>
    </source>
</evidence>
<dbReference type="Gene3D" id="1.20.58.2190">
    <property type="match status" value="1"/>
</dbReference>
<dbReference type="Pfam" id="PF21388">
    <property type="entry name" value="SPATA2_PUB-like"/>
    <property type="match status" value="1"/>
</dbReference>
<evidence type="ECO:0000313" key="4">
    <source>
        <dbReference type="Proteomes" id="UP000002320"/>
    </source>
</evidence>
<reference evidence="3" key="2">
    <citation type="submission" date="2021-02" db="UniProtKB">
        <authorList>
            <consortium name="EnsemblMetazoa"/>
        </authorList>
    </citation>
    <scope>IDENTIFICATION</scope>
    <source>
        <strain evidence="3">JHB</strain>
    </source>
</reference>
<protein>
    <recommendedName>
        <fullName evidence="1">Spermatogenesis-associated protein 2 PUB-like domain-containing protein</fullName>
    </recommendedName>
</protein>
<organism>
    <name type="scientific">Culex quinquefasciatus</name>
    <name type="common">Southern house mosquito</name>
    <name type="synonym">Culex pungens</name>
    <dbReference type="NCBI Taxonomy" id="7176"/>
    <lineage>
        <taxon>Eukaryota</taxon>
        <taxon>Metazoa</taxon>
        <taxon>Ecdysozoa</taxon>
        <taxon>Arthropoda</taxon>
        <taxon>Hexapoda</taxon>
        <taxon>Insecta</taxon>
        <taxon>Pterygota</taxon>
        <taxon>Neoptera</taxon>
        <taxon>Endopterygota</taxon>
        <taxon>Diptera</taxon>
        <taxon>Nematocera</taxon>
        <taxon>Culicoidea</taxon>
        <taxon>Culicidae</taxon>
        <taxon>Culicinae</taxon>
        <taxon>Culicini</taxon>
        <taxon>Culex</taxon>
        <taxon>Culex</taxon>
    </lineage>
</organism>
<dbReference type="EMBL" id="DS234652">
    <property type="protein sequence ID" value="EDS34704.1"/>
    <property type="molecule type" value="Genomic_DNA"/>
</dbReference>
<sequence>MPHSQKFMLLQTVQVLQSSIAKMEDFSAYKASIGFEAISQYANNLFTKPWRKEYKVIKMYSGFYQHEIAANLVGAEALFEQMGYKTLPNKTLVLDGPICPDRVTNVSRDAITATVECQIMKKICAQLTDMKLAVNWSDIYSFREHNTMNVEQTVLNMAMLIQEKHHKNQQARRKGIVETLNYLYLQLT</sequence>
<dbReference type="InterPro" id="IPR048839">
    <property type="entry name" value="SPATA2_PUB-like"/>
</dbReference>
<gene>
    <name evidence="3" type="primary">6054711</name>
    <name evidence="2" type="ORF">CpipJ_CPIJ020312</name>
</gene>
<keyword evidence="4" id="KW-1185">Reference proteome</keyword>
<evidence type="ECO:0000313" key="2">
    <source>
        <dbReference type="EMBL" id="EDS34704.1"/>
    </source>
</evidence>
<name>B0XLR1_CULQU</name>
<dbReference type="PANTHER" id="PTHR15326:SF2">
    <property type="entry name" value="PROTEIN TAMOZHENNIC"/>
    <property type="match status" value="1"/>
</dbReference>
<dbReference type="KEGG" id="cqu:CpipJ_CPIJ020312"/>
<dbReference type="AlphaFoldDB" id="B0XLR1"/>
<dbReference type="InterPro" id="IPR036339">
    <property type="entry name" value="PUB-like_dom_sf"/>
</dbReference>
<dbReference type="InParanoid" id="B0XLR1"/>